<evidence type="ECO:0000313" key="12">
    <source>
        <dbReference type="EMBL" id="BEP28744.1"/>
    </source>
</evidence>
<feature type="domain" description="RNA polymerase sigma factor 54 core-binding" evidence="11">
    <location>
        <begin position="119"/>
        <end position="307"/>
    </location>
</feature>
<dbReference type="Gene3D" id="1.10.10.1330">
    <property type="entry name" value="RNA polymerase sigma-54 factor, core-binding domain"/>
    <property type="match status" value="1"/>
</dbReference>
<dbReference type="PROSITE" id="PS00718">
    <property type="entry name" value="SIGMA54_2"/>
    <property type="match status" value="1"/>
</dbReference>
<feature type="region of interest" description="Disordered" evidence="9">
    <location>
        <begin position="61"/>
        <end position="87"/>
    </location>
</feature>
<dbReference type="PANTHER" id="PTHR32248:SF4">
    <property type="entry name" value="RNA POLYMERASE SIGMA-54 FACTOR"/>
    <property type="match status" value="1"/>
</dbReference>
<keyword evidence="3" id="KW-0808">Transferase</keyword>
<dbReference type="GO" id="GO:0001216">
    <property type="term" value="F:DNA-binding transcription activator activity"/>
    <property type="evidence" value="ECO:0007669"/>
    <property type="project" value="InterPro"/>
</dbReference>
<name>A0AAU9EBP3_9FIRM</name>
<dbReference type="Pfam" id="PF00309">
    <property type="entry name" value="Sigma54_AID"/>
    <property type="match status" value="1"/>
</dbReference>
<evidence type="ECO:0000256" key="9">
    <source>
        <dbReference type="SAM" id="MobiDB-lite"/>
    </source>
</evidence>
<keyword evidence="2" id="KW-0240">DNA-directed RNA polymerase</keyword>
<dbReference type="GO" id="GO:0016987">
    <property type="term" value="F:sigma factor activity"/>
    <property type="evidence" value="ECO:0007669"/>
    <property type="project" value="UniProtKB-KW"/>
</dbReference>
<accession>A0AAU9EBP3</accession>
<dbReference type="EMBL" id="AP028654">
    <property type="protein sequence ID" value="BEP28744.1"/>
    <property type="molecule type" value="Genomic_DNA"/>
</dbReference>
<dbReference type="PROSITE" id="PS50044">
    <property type="entry name" value="SIGMA54_3"/>
    <property type="match status" value="1"/>
</dbReference>
<evidence type="ECO:0000256" key="8">
    <source>
        <dbReference type="ARBA" id="ARBA00023163"/>
    </source>
</evidence>
<evidence type="ECO:0000256" key="3">
    <source>
        <dbReference type="ARBA" id="ARBA00022679"/>
    </source>
</evidence>
<keyword evidence="5" id="KW-0805">Transcription regulation</keyword>
<sequence length="480" mass="55341">MKMNFSLNLVQTQKLVMTPELRQSIEMLQYSSLELNEYIKEELLNNPILSKDEVLKVDSEKNEISEEKKINDKENDNQDNESKEEYSVENEIDWKSLANDFSSDRFKKVNYEVKDEVSYDNFIASEETLNEHLLFQLQLTVLSNRYKEVAKYIIENIDTNGYLDISSDEVKEIYGVSDDEIEEIINTIQTFEPLGVASRTLEECLLIQSRVKYEDDLIIKAIIKNHLENLGCNRISIIAKALGEPITCVQDACDKIKKLEPKPGRSYSSLKDVKYVTPDVIINKVDNEYVIVVSDTSAPKLYINKFYSSLLNQNLNDSTTAYIKEKLNAALKIIKNIEQRRNTIYRVVKSILDYQLDFFEKGPMYLRTLTLKDIADEIEVHESTVSRAISGKYMQCPNGLFEIKYFFQSGVSSSFGEGVSSESIKMIIKEMINKENSNKPISDQFISNELNELGIKVSRRTIAKYRDELGILSSSKRKRY</sequence>
<feature type="compositionally biased region" description="Basic and acidic residues" evidence="9">
    <location>
        <begin position="61"/>
        <end position="86"/>
    </location>
</feature>
<dbReference type="GO" id="GO:0000428">
    <property type="term" value="C:DNA-directed RNA polymerase complex"/>
    <property type="evidence" value="ECO:0007669"/>
    <property type="project" value="UniProtKB-KW"/>
</dbReference>
<keyword evidence="13" id="KW-1185">Reference proteome</keyword>
<comment type="similarity">
    <text evidence="1">Belongs to the sigma-54 factor family.</text>
</comment>
<dbReference type="GO" id="GO:0006352">
    <property type="term" value="P:DNA-templated transcription initiation"/>
    <property type="evidence" value="ECO:0007669"/>
    <property type="project" value="InterPro"/>
</dbReference>
<dbReference type="InterPro" id="IPR007046">
    <property type="entry name" value="RNA_pol_sigma_54_core-bd"/>
</dbReference>
<evidence type="ECO:0000256" key="5">
    <source>
        <dbReference type="ARBA" id="ARBA00023015"/>
    </source>
</evidence>
<dbReference type="GO" id="GO:0003677">
    <property type="term" value="F:DNA binding"/>
    <property type="evidence" value="ECO:0007669"/>
    <property type="project" value="UniProtKB-KW"/>
</dbReference>
<dbReference type="InterPro" id="IPR000394">
    <property type="entry name" value="RNA_pol_sigma_54"/>
</dbReference>
<evidence type="ECO:0000259" key="10">
    <source>
        <dbReference type="Pfam" id="PF04552"/>
    </source>
</evidence>
<evidence type="ECO:0000313" key="13">
    <source>
        <dbReference type="Proteomes" id="UP001321786"/>
    </source>
</evidence>
<dbReference type="PANTHER" id="PTHR32248">
    <property type="entry name" value="RNA POLYMERASE SIGMA-54 FACTOR"/>
    <property type="match status" value="1"/>
</dbReference>
<dbReference type="RefSeq" id="WP_338537050.1">
    <property type="nucleotide sequence ID" value="NZ_AP028654.1"/>
</dbReference>
<evidence type="ECO:0000256" key="7">
    <source>
        <dbReference type="ARBA" id="ARBA00023125"/>
    </source>
</evidence>
<dbReference type="Pfam" id="PF04552">
    <property type="entry name" value="Sigma54_DBD"/>
    <property type="match status" value="1"/>
</dbReference>
<dbReference type="InterPro" id="IPR038709">
    <property type="entry name" value="RpoN_core-bd_sf"/>
</dbReference>
<feature type="domain" description="RNA polymerase sigma factor 54 DNA-binding" evidence="10">
    <location>
        <begin position="321"/>
        <end position="479"/>
    </location>
</feature>
<proteinExistence type="inferred from homology"/>
<evidence type="ECO:0000256" key="6">
    <source>
        <dbReference type="ARBA" id="ARBA00023082"/>
    </source>
</evidence>
<dbReference type="Pfam" id="PF04963">
    <property type="entry name" value="Sigma54_CBD"/>
    <property type="match status" value="1"/>
</dbReference>
<dbReference type="Proteomes" id="UP001321786">
    <property type="component" value="Chromosome"/>
</dbReference>
<dbReference type="PRINTS" id="PR00045">
    <property type="entry name" value="SIGMA54FCT"/>
</dbReference>
<dbReference type="KEGG" id="hprf:HLPR_10750"/>
<dbReference type="GO" id="GO:0016779">
    <property type="term" value="F:nucleotidyltransferase activity"/>
    <property type="evidence" value="ECO:0007669"/>
    <property type="project" value="UniProtKB-KW"/>
</dbReference>
<keyword evidence="7" id="KW-0238">DNA-binding</keyword>
<dbReference type="AlphaFoldDB" id="A0AAU9EBP3"/>
<keyword evidence="8" id="KW-0804">Transcription</keyword>
<dbReference type="Gene3D" id="1.10.10.60">
    <property type="entry name" value="Homeodomain-like"/>
    <property type="match status" value="1"/>
</dbReference>
<evidence type="ECO:0000256" key="2">
    <source>
        <dbReference type="ARBA" id="ARBA00022478"/>
    </source>
</evidence>
<organism evidence="12 13">
    <name type="scientific">Helicovermis profundi</name>
    <dbReference type="NCBI Taxonomy" id="3065157"/>
    <lineage>
        <taxon>Bacteria</taxon>
        <taxon>Bacillati</taxon>
        <taxon>Bacillota</taxon>
        <taxon>Clostridia</taxon>
        <taxon>Helicovermis</taxon>
    </lineage>
</organism>
<protein>
    <submittedName>
        <fullName evidence="12">RNA polymerase factor sigma-54</fullName>
    </submittedName>
</protein>
<keyword evidence="6" id="KW-0731">Sigma factor</keyword>
<dbReference type="NCBIfam" id="TIGR02395">
    <property type="entry name" value="rpoN_sigma"/>
    <property type="match status" value="1"/>
</dbReference>
<dbReference type="PIRSF" id="PIRSF000774">
    <property type="entry name" value="RpoN"/>
    <property type="match status" value="1"/>
</dbReference>
<dbReference type="InterPro" id="IPR007634">
    <property type="entry name" value="RNA_pol_sigma_54_DNA-bd"/>
</dbReference>
<gene>
    <name evidence="12" type="primary">rpoN</name>
    <name evidence="12" type="ORF">HLPR_10750</name>
</gene>
<evidence type="ECO:0000256" key="1">
    <source>
        <dbReference type="ARBA" id="ARBA00008798"/>
    </source>
</evidence>
<keyword evidence="4" id="KW-0548">Nucleotidyltransferase</keyword>
<reference evidence="12 13" key="1">
    <citation type="submission" date="2023-08" db="EMBL/GenBank/DDBJ databases">
        <title>Helicovermis profunda gen. nov., sp. nov., a novel mesophilic, fermentative bacterium within the Bacillota from a deep-sea hydrothermal vent chimney.</title>
        <authorList>
            <person name="Miyazaki U."/>
            <person name="Mizutani D."/>
            <person name="Hashimoto Y."/>
            <person name="Tame A."/>
            <person name="Sawayama S."/>
            <person name="Miyazaki J."/>
            <person name="Takai K."/>
            <person name="Nakagawa S."/>
        </authorList>
    </citation>
    <scope>NUCLEOTIDE SEQUENCE [LARGE SCALE GENOMIC DNA]</scope>
    <source>
        <strain evidence="12 13">S502</strain>
    </source>
</reference>
<evidence type="ECO:0000259" key="11">
    <source>
        <dbReference type="Pfam" id="PF04963"/>
    </source>
</evidence>
<evidence type="ECO:0000256" key="4">
    <source>
        <dbReference type="ARBA" id="ARBA00022695"/>
    </source>
</evidence>